<evidence type="ECO:0000256" key="5">
    <source>
        <dbReference type="ARBA" id="ARBA00023212"/>
    </source>
</evidence>
<name>A0A7R9F5L8_9NEOP</name>
<dbReference type="AlphaFoldDB" id="A0A7R9F5L8"/>
<organism evidence="7">
    <name type="scientific">Timema bartmani</name>
    <dbReference type="NCBI Taxonomy" id="61472"/>
    <lineage>
        <taxon>Eukaryota</taxon>
        <taxon>Metazoa</taxon>
        <taxon>Ecdysozoa</taxon>
        <taxon>Arthropoda</taxon>
        <taxon>Hexapoda</taxon>
        <taxon>Insecta</taxon>
        <taxon>Pterygota</taxon>
        <taxon>Neoptera</taxon>
        <taxon>Polyneoptera</taxon>
        <taxon>Phasmatodea</taxon>
        <taxon>Timematodea</taxon>
        <taxon>Timematoidea</taxon>
        <taxon>Timematidae</taxon>
        <taxon>Timema</taxon>
    </lineage>
</organism>
<reference evidence="7" key="1">
    <citation type="submission" date="2020-11" db="EMBL/GenBank/DDBJ databases">
        <authorList>
            <person name="Tran Van P."/>
        </authorList>
    </citation>
    <scope>NUCLEOTIDE SEQUENCE</scope>
</reference>
<evidence type="ECO:0000256" key="3">
    <source>
        <dbReference type="ARBA" id="ARBA00016840"/>
    </source>
</evidence>
<dbReference type="GO" id="GO:1990535">
    <property type="term" value="P:neuron projection maintenance"/>
    <property type="evidence" value="ECO:0007669"/>
    <property type="project" value="TreeGrafter"/>
</dbReference>
<evidence type="ECO:0000313" key="7">
    <source>
        <dbReference type="EMBL" id="CAD7446261.1"/>
    </source>
</evidence>
<protein>
    <recommendedName>
        <fullName evidence="3">KIF-binding protein</fullName>
    </recommendedName>
</protein>
<dbReference type="GO" id="GO:0021952">
    <property type="term" value="P:central nervous system projection neuron axonogenesis"/>
    <property type="evidence" value="ECO:0007669"/>
    <property type="project" value="TreeGrafter"/>
</dbReference>
<feature type="transmembrane region" description="Helical" evidence="6">
    <location>
        <begin position="558"/>
        <end position="583"/>
    </location>
</feature>
<dbReference type="Gene3D" id="1.25.40.10">
    <property type="entry name" value="Tetratricopeptide repeat domain"/>
    <property type="match status" value="1"/>
</dbReference>
<evidence type="ECO:0000256" key="6">
    <source>
        <dbReference type="SAM" id="Phobius"/>
    </source>
</evidence>
<dbReference type="EMBL" id="OD567870">
    <property type="protein sequence ID" value="CAD7446261.1"/>
    <property type="molecule type" value="Genomic_DNA"/>
</dbReference>
<evidence type="ECO:0000256" key="1">
    <source>
        <dbReference type="ARBA" id="ARBA00004245"/>
    </source>
</evidence>
<keyword evidence="6" id="KW-0472">Membrane</keyword>
<keyword evidence="5" id="KW-0206">Cytoskeleton</keyword>
<dbReference type="InterPro" id="IPR022083">
    <property type="entry name" value="KBP"/>
</dbReference>
<keyword evidence="4" id="KW-0963">Cytoplasm</keyword>
<dbReference type="GO" id="GO:0005856">
    <property type="term" value="C:cytoskeleton"/>
    <property type="evidence" value="ECO:0007669"/>
    <property type="project" value="UniProtKB-SubCell"/>
</dbReference>
<evidence type="ECO:0000256" key="4">
    <source>
        <dbReference type="ARBA" id="ARBA00022490"/>
    </source>
</evidence>
<keyword evidence="6" id="KW-0812">Transmembrane</keyword>
<comment type="similarity">
    <text evidence="2">Belongs to the KIF-binding protein family.</text>
</comment>
<comment type="subcellular location">
    <subcellularLocation>
        <location evidence="1">Cytoplasm</location>
        <location evidence="1">Cytoskeleton</location>
    </subcellularLocation>
</comment>
<dbReference type="PANTHER" id="PTHR46321">
    <property type="entry name" value="KIF1-BINDING PROTEIN"/>
    <property type="match status" value="1"/>
</dbReference>
<accession>A0A7R9F5L8</accession>
<gene>
    <name evidence="7" type="ORF">TBIB3V08_LOCUS8595</name>
</gene>
<dbReference type="GO" id="GO:0000226">
    <property type="term" value="P:microtubule cytoskeleton organization"/>
    <property type="evidence" value="ECO:0007669"/>
    <property type="project" value="TreeGrafter"/>
</dbReference>
<evidence type="ECO:0000256" key="2">
    <source>
        <dbReference type="ARBA" id="ARBA00010305"/>
    </source>
</evidence>
<sequence length="621" mass="71612">MDVFKDDLIDLQESYDKVRKLLDEDSRNDPANEPYRSKYAASAILTNMKSKLVKILDNISPNDECYLKFKAMLGAVWLNLGTVSLETEELSTGEEQLSKSVTTLSDSPLKPEIVLIMLSALNQQGILWSQRDLPEISKQHLERAEKLYKDFTTENPSMIPISIHNLFHMFDSEIPLGEEENSLEKTHTLTLYYLAQVYGNLNDHLKSAVYCHTTLKRQLEYKDFDPVDWALNSATLSQYFMEKGGFQQARHHLAASLYILDQYKENLNMEECSDELMESKKEQLNHRSADVARCWAKYGLMLLTFSRDRLMQQADDEDESLEGGTIASETLEDLVTNSTASQDEVNQLWFTSLELSNYEEQVTDKHVLMFDDARKVFLNAQEWLNRAMEYYTLENCASDYVQIVQDISQLFKYLAFFEEDEERQSRMQKRRVDHLEAVLKELNPQYYLLVCRQLWFELAEIYSDILDIKLQRLQACDERPTPHALRKVNHLVSQSIHYFDKFLESLKDTSTNEMPSTLSSDVMRPAMLAYFRIGRLNSKFIQPDKAAQLENVKKSLDAYMGGVVLKLVVLFVYLVELLLALTVSLSKSGSRCRTALRTSRLCQGSPRGVNGREVGEKVYVA</sequence>
<keyword evidence="6" id="KW-1133">Transmembrane helix</keyword>
<dbReference type="PANTHER" id="PTHR46321:SF1">
    <property type="entry name" value="KIF-BINDING PROTEIN"/>
    <property type="match status" value="1"/>
</dbReference>
<dbReference type="Pfam" id="PF12309">
    <property type="entry name" value="KBP_C"/>
    <property type="match status" value="1"/>
</dbReference>
<dbReference type="InterPro" id="IPR011990">
    <property type="entry name" value="TPR-like_helical_dom_sf"/>
</dbReference>
<proteinExistence type="inferred from homology"/>